<dbReference type="PROSITE" id="PS50106">
    <property type="entry name" value="PDZ"/>
    <property type="match status" value="1"/>
</dbReference>
<dbReference type="InterPro" id="IPR036034">
    <property type="entry name" value="PDZ_sf"/>
</dbReference>
<dbReference type="Gene3D" id="2.30.42.10">
    <property type="match status" value="1"/>
</dbReference>
<dbReference type="SMART" id="SM00228">
    <property type="entry name" value="PDZ"/>
    <property type="match status" value="1"/>
</dbReference>
<dbReference type="CDD" id="cd23068">
    <property type="entry name" value="PDZ_ZASP52-like"/>
    <property type="match status" value="1"/>
</dbReference>
<evidence type="ECO:0000256" key="2">
    <source>
        <dbReference type="ARBA" id="ARBA00022490"/>
    </source>
</evidence>
<name>A0A6J2XFJ2_SITOR</name>
<keyword evidence="3" id="KW-0862">Zinc</keyword>
<dbReference type="FunFam" id="2.30.42.10:FF:000055">
    <property type="entry name" value="PDZ and LIM domain protein 3"/>
    <property type="match status" value="1"/>
</dbReference>
<dbReference type="GO" id="GO:0030018">
    <property type="term" value="C:Z disc"/>
    <property type="evidence" value="ECO:0007669"/>
    <property type="project" value="TreeGrafter"/>
</dbReference>
<dbReference type="GeneID" id="115877483"/>
<dbReference type="GO" id="GO:0051371">
    <property type="term" value="F:muscle alpha-actinin binding"/>
    <property type="evidence" value="ECO:0007669"/>
    <property type="project" value="TreeGrafter"/>
</dbReference>
<dbReference type="OrthoDB" id="44841at2759"/>
<reference evidence="7" key="1">
    <citation type="submission" date="2025-08" db="UniProtKB">
        <authorList>
            <consortium name="RefSeq"/>
        </authorList>
    </citation>
    <scope>IDENTIFICATION</scope>
    <source>
        <tissue evidence="7">Gonads</tissue>
    </source>
</reference>
<organism evidence="6 7">
    <name type="scientific">Sitophilus oryzae</name>
    <name type="common">Rice weevil</name>
    <name type="synonym">Curculio oryzae</name>
    <dbReference type="NCBI Taxonomy" id="7048"/>
    <lineage>
        <taxon>Eukaryota</taxon>
        <taxon>Metazoa</taxon>
        <taxon>Ecdysozoa</taxon>
        <taxon>Arthropoda</taxon>
        <taxon>Hexapoda</taxon>
        <taxon>Insecta</taxon>
        <taxon>Pterygota</taxon>
        <taxon>Neoptera</taxon>
        <taxon>Endopterygota</taxon>
        <taxon>Coleoptera</taxon>
        <taxon>Polyphaga</taxon>
        <taxon>Cucujiformia</taxon>
        <taxon>Curculionidae</taxon>
        <taxon>Dryophthorinae</taxon>
        <taxon>Sitophilus</taxon>
    </lineage>
</organism>
<evidence type="ECO:0000256" key="3">
    <source>
        <dbReference type="ARBA" id="ARBA00023038"/>
    </source>
</evidence>
<comment type="subcellular location">
    <subcellularLocation>
        <location evidence="1">Cytoplasm</location>
    </subcellularLocation>
</comment>
<dbReference type="GO" id="GO:0001725">
    <property type="term" value="C:stress fiber"/>
    <property type="evidence" value="ECO:0007669"/>
    <property type="project" value="TreeGrafter"/>
</dbReference>
<keyword evidence="3" id="KW-0479">Metal-binding</keyword>
<dbReference type="InterPro" id="IPR050604">
    <property type="entry name" value="PDZ-LIM_domain"/>
</dbReference>
<evidence type="ECO:0000259" key="5">
    <source>
        <dbReference type="PROSITE" id="PS50106"/>
    </source>
</evidence>
<feature type="domain" description="PDZ" evidence="5">
    <location>
        <begin position="4"/>
        <end position="87"/>
    </location>
</feature>
<dbReference type="GO" id="GO:0031941">
    <property type="term" value="C:filamentous actin"/>
    <property type="evidence" value="ECO:0007669"/>
    <property type="project" value="TreeGrafter"/>
</dbReference>
<dbReference type="GO" id="GO:0005912">
    <property type="term" value="C:adherens junction"/>
    <property type="evidence" value="ECO:0007669"/>
    <property type="project" value="TreeGrafter"/>
</dbReference>
<dbReference type="InterPro" id="IPR001478">
    <property type="entry name" value="PDZ"/>
</dbReference>
<dbReference type="PANTHER" id="PTHR24214">
    <property type="entry name" value="PDZ AND LIM DOMAIN PROTEIN ZASP"/>
    <property type="match status" value="1"/>
</dbReference>
<protein>
    <submittedName>
        <fullName evidence="7">Uncharacterized protein PFB0765w isoform X1</fullName>
    </submittedName>
</protein>
<dbReference type="Proteomes" id="UP000504635">
    <property type="component" value="Unplaced"/>
</dbReference>
<feature type="region of interest" description="Disordered" evidence="4">
    <location>
        <begin position="493"/>
        <end position="513"/>
    </location>
</feature>
<dbReference type="GO" id="GO:0030036">
    <property type="term" value="P:actin cytoskeleton organization"/>
    <property type="evidence" value="ECO:0007669"/>
    <property type="project" value="TreeGrafter"/>
</dbReference>
<evidence type="ECO:0000256" key="4">
    <source>
        <dbReference type="SAM" id="MobiDB-lite"/>
    </source>
</evidence>
<accession>A0A6J2XFJ2</accession>
<dbReference type="GO" id="GO:0003779">
    <property type="term" value="F:actin binding"/>
    <property type="evidence" value="ECO:0007669"/>
    <property type="project" value="TreeGrafter"/>
</dbReference>
<sequence length="628" mass="70945">MAIELKLFKSDTGTSWGFRLVGGAEFNQPLVVVKVNPDSLAENAGMMVGDVIVRINDDSTTGLTHVQTHDLLHQAGCQLSLGIRRGLFDDIPIINEDEDNSEIESILDNLNIAYKSDSKKDLNTGSLSKHLENLAGQEQIAITTESKLVGERNNKPKRWSTFLVKPKNPKPAPKKVEEERKIIGEPYRVKIIKQARRDPNDVLNHKKSVRFEPNVPEVELQQEESVTDQLRSTVELDTDGEVGEKEMEVDLKVSVEEETTVEICELDDESERNSDIIENDSLECDVIKNNKEVTIKKPKPILKPSPLDIHIDPVICESSLSLEDQLAAVQKQLLALSNLPSAIQVTLEAVTQQLNKIVSEKTHRIEVNHIEEDNYEDNVSENDVEEEIQDMLEKIEESPENVSTSENAEEDITEAEADENHNIEDLEEDNGVVEKYDDERDVEEETNKIVDPYEGLTEEERETKIREEELMAKKQKEEEERRSQMDWTQRPIILPGGRKWSDPEDATPKFKTPKMSDEKICKTIEDYSEVIMGKTKGSIIGIGCGRGAIRASQFTVPGNPIALWCQVKQLMSCINFLKYQPPPKNLDYLQKSEVYRLIHGMEPPVRGVGARAEKILSERDYYGGKGAP</sequence>
<keyword evidence="3" id="KW-0440">LIM domain</keyword>
<feature type="compositionally biased region" description="Acidic residues" evidence="4">
    <location>
        <begin position="407"/>
        <end position="417"/>
    </location>
</feature>
<dbReference type="KEGG" id="soy:115877483"/>
<dbReference type="SUPFAM" id="SSF50156">
    <property type="entry name" value="PDZ domain-like"/>
    <property type="match status" value="1"/>
</dbReference>
<dbReference type="Pfam" id="PF00595">
    <property type="entry name" value="PDZ"/>
    <property type="match status" value="1"/>
</dbReference>
<proteinExistence type="predicted"/>
<dbReference type="InParanoid" id="A0A6J2XFJ2"/>
<gene>
    <name evidence="7" type="primary">LOC115877483</name>
</gene>
<evidence type="ECO:0000313" key="6">
    <source>
        <dbReference type="Proteomes" id="UP000504635"/>
    </source>
</evidence>
<keyword evidence="2" id="KW-0963">Cytoplasm</keyword>
<dbReference type="AlphaFoldDB" id="A0A6J2XFJ2"/>
<evidence type="ECO:0000313" key="7">
    <source>
        <dbReference type="RefSeq" id="XP_030749514.1"/>
    </source>
</evidence>
<dbReference type="PANTHER" id="PTHR24214:SF38">
    <property type="entry name" value="PDZ AND LIM DOMAIN PROTEIN ZASP-RELATED"/>
    <property type="match status" value="1"/>
</dbReference>
<feature type="compositionally biased region" description="Basic and acidic residues" evidence="4">
    <location>
        <begin position="499"/>
        <end position="513"/>
    </location>
</feature>
<keyword evidence="6" id="KW-1185">Reference proteome</keyword>
<dbReference type="GO" id="GO:0061061">
    <property type="term" value="P:muscle structure development"/>
    <property type="evidence" value="ECO:0007669"/>
    <property type="project" value="TreeGrafter"/>
</dbReference>
<dbReference type="RefSeq" id="XP_030749514.1">
    <property type="nucleotide sequence ID" value="XM_030893654.1"/>
</dbReference>
<dbReference type="CTD" id="39148"/>
<evidence type="ECO:0000256" key="1">
    <source>
        <dbReference type="ARBA" id="ARBA00004496"/>
    </source>
</evidence>
<feature type="region of interest" description="Disordered" evidence="4">
    <location>
        <begin position="396"/>
        <end position="421"/>
    </location>
</feature>